<accession>A0A0H5Q9I0</accession>
<proteinExistence type="predicted"/>
<dbReference type="EMBL" id="LN854316">
    <property type="protein sequence ID" value="CRY98030.1"/>
    <property type="molecule type" value="Genomic_DNA"/>
</dbReference>
<reference evidence="1" key="2">
    <citation type="submission" date="2015-07" db="EMBL/GenBank/DDBJ databases">
        <title>Plasmids, circular viruses and viroids from rat gut.</title>
        <authorList>
            <person name="Jorgensen T.J."/>
            <person name="Hansen M.A."/>
            <person name="Xu Z."/>
            <person name="Tabak M.A."/>
            <person name="Sorensen S.J."/>
            <person name="Hansen L.H."/>
        </authorList>
    </citation>
    <scope>NUCLEOTIDE SEQUENCE</scope>
    <source>
        <strain evidence="1">RGRH1817</strain>
    </source>
</reference>
<sequence length="315" mass="36418">MTEVPDSAFAPLIDRSKPLHCFDHEEYQYRVKVQAFSSTPPEITVQGISFERDQLAYRRAYENGAEHCFRRSGGLRVPAEGGPSDEDMERARRRAKTRVRKLVKELVPNHFSTFTIRESGPVYYTAEDWKLIWGHFVRYLRLAGIDFQYVSVLERHPTNPDHLHMHVAWRGEGFVNYNMLRRFWHMAIGKRVGVVVKKVLRGPESLGNVQDRQIKASAGSYRHTEKIAKYIGKYITKDLISEFNKKRYWQSAGISIEEAQVYWLSALSMPEALREGLQMFGLWSEELGGPVQKVFNPSDRVAWVAVDPKSLEPPF</sequence>
<organism evidence="1">
    <name type="scientific">uncultured prokaryote</name>
    <dbReference type="NCBI Taxonomy" id="198431"/>
    <lineage>
        <taxon>unclassified sequences</taxon>
        <taxon>environmental samples</taxon>
    </lineage>
</organism>
<name>A0A0H5Q9I0_9ZZZZ</name>
<evidence type="ECO:0000313" key="1">
    <source>
        <dbReference type="EMBL" id="CRY98030.1"/>
    </source>
</evidence>
<protein>
    <submittedName>
        <fullName evidence="1">Uncharacterized protein</fullName>
    </submittedName>
</protein>
<reference evidence="1" key="1">
    <citation type="submission" date="2015-06" db="EMBL/GenBank/DDBJ databases">
        <authorList>
            <person name="Joergensen T."/>
        </authorList>
    </citation>
    <scope>NUCLEOTIDE SEQUENCE</scope>
    <source>
        <strain evidence="1">RGRH1817</strain>
    </source>
</reference>
<dbReference type="AlphaFoldDB" id="A0A0H5Q9I0"/>